<dbReference type="AGR" id="MGI:1098280"/>
<proteinExistence type="evidence at transcript level"/>
<reference evidence="1" key="5">
    <citation type="submission" date="2001-07" db="EMBL/GenBank/DDBJ databases">
        <authorList>
            <person name="Adachi J."/>
            <person name="Aizawa K."/>
            <person name="Akimura T."/>
            <person name="Arakawa T."/>
            <person name="Bono H."/>
            <person name="Carninci P."/>
            <person name="Fukuda S."/>
            <person name="Furuno M."/>
            <person name="Hanagaki T."/>
            <person name="Hara A."/>
            <person name="Hashizume W."/>
            <person name="Hayashida K."/>
            <person name="Hayatsu N."/>
            <person name="Hiramoto K."/>
            <person name="Hiraoka T."/>
            <person name="Hirozane T."/>
            <person name="Hori F."/>
            <person name="Imotani K."/>
            <person name="Ishii Y."/>
            <person name="Itoh M."/>
            <person name="Kagawa I."/>
            <person name="Kasukawa T."/>
            <person name="Katoh H."/>
            <person name="Kawai J."/>
            <person name="Kojima Y."/>
            <person name="Kondo S."/>
            <person name="Konno H."/>
            <person name="Kouda M."/>
            <person name="Koya S."/>
            <person name="Kurihara C."/>
            <person name="Matsuyama T."/>
            <person name="Miyazaki A."/>
            <person name="Murata M."/>
            <person name="Nakamura M."/>
            <person name="Nishi K."/>
            <person name="Nomura K."/>
            <person name="Numazaki R."/>
            <person name="Ohno M."/>
            <person name="Ohsato N."/>
            <person name="Okazaki Y."/>
            <person name="Saito R."/>
            <person name="Saitoh H."/>
            <person name="Sakai C."/>
            <person name="Sakai K."/>
            <person name="Sakazume N."/>
            <person name="Sano H."/>
            <person name="Sasaki D."/>
            <person name="Shibata K."/>
            <person name="Shinagawa A."/>
            <person name="Shiraki T."/>
            <person name="Sogabe Y."/>
            <person name="Tagami M."/>
            <person name="Tagawa A."/>
            <person name="Takahashi F."/>
            <person name="Takaku-Akahira S."/>
            <person name="Takeda Y."/>
            <person name="Tanaka T."/>
            <person name="Tomaru A."/>
            <person name="Toya T."/>
            <person name="Yasunishi A."/>
            <person name="Muramatsu M."/>
            <person name="Hayashizaki Y."/>
        </authorList>
    </citation>
    <scope>NUCLEOTIDE SEQUENCE</scope>
    <source>
        <strain evidence="1">C57BL/6J</strain>
        <tissue evidence="1">Cerebellum</tissue>
    </source>
</reference>
<evidence type="ECO:0000313" key="2">
    <source>
        <dbReference type="MGI" id="MGI:1098280"/>
    </source>
</evidence>
<dbReference type="EMBL" id="AK048818">
    <property type="protein sequence ID" value="BAE20666.1"/>
    <property type="molecule type" value="mRNA"/>
</dbReference>
<organism evidence="1">
    <name type="scientific">Mus musculus</name>
    <name type="common">Mouse</name>
    <dbReference type="NCBI Taxonomy" id="10090"/>
    <lineage>
        <taxon>Eukaryota</taxon>
        <taxon>Metazoa</taxon>
        <taxon>Chordata</taxon>
        <taxon>Craniata</taxon>
        <taxon>Vertebrata</taxon>
        <taxon>Euteleostomi</taxon>
        <taxon>Mammalia</taxon>
        <taxon>Eutheria</taxon>
        <taxon>Euarchontoglires</taxon>
        <taxon>Glires</taxon>
        <taxon>Rodentia</taxon>
        <taxon>Myomorpha</taxon>
        <taxon>Muroidea</taxon>
        <taxon>Muridae</taxon>
        <taxon>Murinae</taxon>
        <taxon>Mus</taxon>
        <taxon>Mus</taxon>
    </lineage>
</organism>
<dbReference type="AlphaFoldDB" id="Q3V351"/>
<evidence type="ECO:0000313" key="1">
    <source>
        <dbReference type="EMBL" id="BAE20666.1"/>
    </source>
</evidence>
<dbReference type="MGI" id="MGI:1098280">
    <property type="gene designation" value="Crebbp"/>
</dbReference>
<reference evidence="1" key="4">
    <citation type="journal article" date="2001" name="Nature">
        <title>Functional annotation of a full-length mouse cDNA collection.</title>
        <authorList>
            <consortium name="The RIKEN Genome Exploration Research Group Phase II Team and the FANTOM Consortium"/>
        </authorList>
    </citation>
    <scope>NUCLEOTIDE SEQUENCE</scope>
    <source>
        <strain evidence="1">C57BL/6J</strain>
        <tissue evidence="1">Cerebellum</tissue>
    </source>
</reference>
<name>Q3V351_MOUSE</name>
<reference evidence="1" key="2">
    <citation type="journal article" date="2000" name="Genome Res.">
        <title>Normalization and subtraction of cap-trapper-selected cDNAs to prepare full-length cDNA libraries for rapid discovery of new genes.</title>
        <authorList>
            <person name="Carninci P."/>
            <person name="Shibata Y."/>
            <person name="Hayatsu N."/>
            <person name="Sugahara Y."/>
            <person name="Shibata K."/>
            <person name="Itoh M."/>
            <person name="Konno H."/>
            <person name="Okazaki Y."/>
            <person name="Muramatsu M."/>
            <person name="Hayashizaki Y."/>
        </authorList>
    </citation>
    <scope>NUCLEOTIDE SEQUENCE</scope>
    <source>
        <strain evidence="1">C57BL/6J</strain>
        <tissue evidence="1">Cerebellum</tissue>
    </source>
</reference>
<accession>Q3V351</accession>
<reference evidence="1" key="1">
    <citation type="journal article" date="1999" name="Methods Enzymol.">
        <title>High-efficiency full-length cDNA cloning.</title>
        <authorList>
            <person name="Carninci P."/>
            <person name="Hayashizaki Y."/>
        </authorList>
    </citation>
    <scope>NUCLEOTIDE SEQUENCE</scope>
    <source>
        <strain evidence="1">C57BL/6J</strain>
        <tissue evidence="1">Cerebellum</tissue>
    </source>
</reference>
<sequence length="110" mass="11932">MSPMPGRTITTGSETALCLQPTLPVLLFVGQLPLWGGLLPFFFRPPFSTQIPQSMQRVLQGLEVVPDLPSPKVQPAPCGLIRALQAWCHPGGCYLMVLPTHGVMELQVPS</sequence>
<reference evidence="1" key="6">
    <citation type="journal article" date="2002" name="Nature">
        <title>Analysis of the mouse transcriptome based on functional annotation of 60,770 full-length cDNAs.</title>
        <authorList>
            <consortium name="The FANTOM Consortium and the RIKEN Genome Exploration Research Group Phase I and II Team"/>
        </authorList>
    </citation>
    <scope>NUCLEOTIDE SEQUENCE</scope>
    <source>
        <strain evidence="1">C57BL/6J</strain>
        <tissue evidence="1">Cerebellum</tissue>
    </source>
</reference>
<reference evidence="1" key="8">
    <citation type="journal article" date="2005" name="Science">
        <title>Antisense Transcription in the Mammalian Transcriptome.</title>
        <authorList>
            <consortium name="RIKEN Genome Exploration Research Group and Genome Science Group (Genome Network Project Core Group) and the FANTOM Consortium"/>
        </authorList>
    </citation>
    <scope>NUCLEOTIDE SEQUENCE</scope>
    <source>
        <strain evidence="1">C57BL/6J</strain>
        <tissue evidence="1">Cerebellum</tissue>
    </source>
</reference>
<gene>
    <name evidence="2" type="primary">Crebbp</name>
</gene>
<reference evidence="1" key="7">
    <citation type="journal article" date="2005" name="Science">
        <title>The Transcriptional Landscape of the Mammalian Genome.</title>
        <authorList>
            <consortium name="The FANTOM Consortium"/>
            <consortium name="Riken Genome Exploration Research Group and Genome Science Group (Genome Network Project Core Group)"/>
        </authorList>
    </citation>
    <scope>NUCLEOTIDE SEQUENCE</scope>
    <source>
        <strain evidence="1">C57BL/6J</strain>
        <tissue evidence="1">Cerebellum</tissue>
    </source>
</reference>
<reference evidence="1" key="3">
    <citation type="journal article" date="2000" name="Genome Res.">
        <title>RIKEN integrated sequence analysis (RISA) system--384-format sequencing pipeline with 384 multicapillary sequencer.</title>
        <authorList>
            <person name="Shibata K."/>
            <person name="Itoh M."/>
            <person name="Aizawa K."/>
            <person name="Nagaoka S."/>
            <person name="Sasaki N."/>
            <person name="Carninci P."/>
            <person name="Konno H."/>
            <person name="Akiyama J."/>
            <person name="Nishi K."/>
            <person name="Kitsunai T."/>
            <person name="Tashiro H."/>
            <person name="Itoh M."/>
            <person name="Sumi N."/>
            <person name="Ishii Y."/>
            <person name="Nakamura S."/>
            <person name="Hazama M."/>
            <person name="Nishine T."/>
            <person name="Harada A."/>
            <person name="Yamamoto R."/>
            <person name="Matsumoto H."/>
            <person name="Sakaguchi S."/>
            <person name="Ikegami T."/>
            <person name="Kashiwagi K."/>
            <person name="Fujiwake S."/>
            <person name="Inoue K."/>
            <person name="Togawa Y."/>
            <person name="Izawa M."/>
            <person name="Ohara E."/>
            <person name="Watahiki M."/>
            <person name="Yoneda Y."/>
            <person name="Ishikawa T."/>
            <person name="Ozawa K."/>
            <person name="Tanaka T."/>
            <person name="Matsuura S."/>
            <person name="Kawai J."/>
            <person name="Okazaki Y."/>
            <person name="Muramatsu M."/>
            <person name="Inoue Y."/>
            <person name="Kira A."/>
            <person name="Hayashizaki Y."/>
        </authorList>
    </citation>
    <scope>NUCLEOTIDE SEQUENCE</scope>
    <source>
        <strain evidence="1">C57BL/6J</strain>
        <tissue evidence="1">Cerebellum</tissue>
    </source>
</reference>
<protein>
    <submittedName>
        <fullName evidence="1">Uncharacterized protein</fullName>
    </submittedName>
</protein>